<reference evidence="11 12" key="1">
    <citation type="submission" date="2018-08" db="EMBL/GenBank/DDBJ databases">
        <title>Recombination of ecologically and evolutionarily significant loci maintains genetic cohesion in the Pseudomonas syringae species complex.</title>
        <authorList>
            <person name="Dillon M."/>
            <person name="Thakur S."/>
            <person name="Almeida R.N.D."/>
            <person name="Weir B.S."/>
            <person name="Guttman D.S."/>
        </authorList>
    </citation>
    <scope>NUCLEOTIDE SEQUENCE [LARGE SCALE GENOMIC DNA]</scope>
    <source>
        <strain evidence="11 12">ICMP 3263</strain>
    </source>
</reference>
<keyword evidence="6 8" id="KW-1133">Transmembrane helix</keyword>
<keyword evidence="5 8" id="KW-0812">Transmembrane</keyword>
<dbReference type="Gene3D" id="3.40.720.10">
    <property type="entry name" value="Alkaline Phosphatase, subunit A"/>
    <property type="match status" value="1"/>
</dbReference>
<dbReference type="InterPro" id="IPR017850">
    <property type="entry name" value="Alkaline_phosphatase_core_sf"/>
</dbReference>
<evidence type="ECO:0000313" key="12">
    <source>
        <dbReference type="Proteomes" id="UP000279173"/>
    </source>
</evidence>
<feature type="domain" description="Phosphoethanolamine transferase N-terminal" evidence="10">
    <location>
        <begin position="53"/>
        <end position="203"/>
    </location>
</feature>
<evidence type="ECO:0000259" key="10">
    <source>
        <dbReference type="Pfam" id="PF08019"/>
    </source>
</evidence>
<dbReference type="GO" id="GO:0005886">
    <property type="term" value="C:plasma membrane"/>
    <property type="evidence" value="ECO:0007669"/>
    <property type="project" value="UniProtKB-SubCell"/>
</dbReference>
<keyword evidence="4" id="KW-0808">Transferase</keyword>
<dbReference type="InterPro" id="IPR040423">
    <property type="entry name" value="PEA_transferase"/>
</dbReference>
<dbReference type="PANTHER" id="PTHR30443:SF0">
    <property type="entry name" value="PHOSPHOETHANOLAMINE TRANSFERASE EPTA"/>
    <property type="match status" value="1"/>
</dbReference>
<evidence type="ECO:0000256" key="3">
    <source>
        <dbReference type="ARBA" id="ARBA00022519"/>
    </source>
</evidence>
<proteinExistence type="predicted"/>
<gene>
    <name evidence="11" type="ORF">ALP10_02526</name>
</gene>
<dbReference type="InterPro" id="IPR012549">
    <property type="entry name" value="EptA-like_N"/>
</dbReference>
<evidence type="ECO:0000256" key="2">
    <source>
        <dbReference type="ARBA" id="ARBA00022475"/>
    </source>
</evidence>
<keyword evidence="7 8" id="KW-0472">Membrane</keyword>
<feature type="domain" description="Sulfatase N-terminal" evidence="9">
    <location>
        <begin position="233"/>
        <end position="521"/>
    </location>
</feature>
<dbReference type="GO" id="GO:0016776">
    <property type="term" value="F:phosphotransferase activity, phosphate group as acceptor"/>
    <property type="evidence" value="ECO:0007669"/>
    <property type="project" value="TreeGrafter"/>
</dbReference>
<dbReference type="CDD" id="cd16017">
    <property type="entry name" value="LptA"/>
    <property type="match status" value="1"/>
</dbReference>
<keyword evidence="2" id="KW-1003">Cell membrane</keyword>
<evidence type="ECO:0000256" key="4">
    <source>
        <dbReference type="ARBA" id="ARBA00022679"/>
    </source>
</evidence>
<dbReference type="GO" id="GO:0009244">
    <property type="term" value="P:lipopolysaccharide core region biosynthetic process"/>
    <property type="evidence" value="ECO:0007669"/>
    <property type="project" value="TreeGrafter"/>
</dbReference>
<dbReference type="RefSeq" id="WP_122391393.1">
    <property type="nucleotide sequence ID" value="NZ_RBUT01000033.1"/>
</dbReference>
<dbReference type="EMBL" id="RBUT01000033">
    <property type="protein sequence ID" value="RMV52181.1"/>
    <property type="molecule type" value="Genomic_DNA"/>
</dbReference>
<comment type="caution">
    <text evidence="11">The sequence shown here is derived from an EMBL/GenBank/DDBJ whole genome shotgun (WGS) entry which is preliminary data.</text>
</comment>
<feature type="transmembrane region" description="Helical" evidence="8">
    <location>
        <begin position="148"/>
        <end position="170"/>
    </location>
</feature>
<dbReference type="AlphaFoldDB" id="A0A3M6D9G9"/>
<name>A0A3M6D9G9_9PSED</name>
<dbReference type="Pfam" id="PF00884">
    <property type="entry name" value="Sulfatase"/>
    <property type="match status" value="1"/>
</dbReference>
<evidence type="ECO:0000259" key="9">
    <source>
        <dbReference type="Pfam" id="PF00884"/>
    </source>
</evidence>
<protein>
    <recommendedName>
        <fullName evidence="13">Membrane-associated, metal-dependent hydrolase</fullName>
    </recommendedName>
</protein>
<evidence type="ECO:0000256" key="8">
    <source>
        <dbReference type="SAM" id="Phobius"/>
    </source>
</evidence>
<feature type="transmembrane region" description="Helical" evidence="8">
    <location>
        <begin position="73"/>
        <end position="95"/>
    </location>
</feature>
<keyword evidence="3" id="KW-0997">Cell inner membrane</keyword>
<evidence type="ECO:0000256" key="5">
    <source>
        <dbReference type="ARBA" id="ARBA00022692"/>
    </source>
</evidence>
<dbReference type="NCBIfam" id="NF028537">
    <property type="entry name" value="P_eth_NH2_trans"/>
    <property type="match status" value="1"/>
</dbReference>
<accession>A0A3M6D9G9</accession>
<evidence type="ECO:0008006" key="13">
    <source>
        <dbReference type="Google" id="ProtNLM"/>
    </source>
</evidence>
<feature type="transmembrane region" description="Helical" evidence="8">
    <location>
        <begin position="44"/>
        <end position="66"/>
    </location>
</feature>
<dbReference type="PANTHER" id="PTHR30443">
    <property type="entry name" value="INNER MEMBRANE PROTEIN"/>
    <property type="match status" value="1"/>
</dbReference>
<evidence type="ECO:0000256" key="1">
    <source>
        <dbReference type="ARBA" id="ARBA00004429"/>
    </source>
</evidence>
<dbReference type="InterPro" id="IPR058130">
    <property type="entry name" value="PEA_transf_C"/>
</dbReference>
<organism evidence="11 12">
    <name type="scientific">Pseudomonas syringae pv. helianthi</name>
    <dbReference type="NCBI Taxonomy" id="251654"/>
    <lineage>
        <taxon>Bacteria</taxon>
        <taxon>Pseudomonadati</taxon>
        <taxon>Pseudomonadota</taxon>
        <taxon>Gammaproteobacteria</taxon>
        <taxon>Pseudomonadales</taxon>
        <taxon>Pseudomonadaceae</taxon>
        <taxon>Pseudomonas</taxon>
    </lineage>
</organism>
<feature type="transmembrane region" description="Helical" evidence="8">
    <location>
        <begin position="115"/>
        <end position="136"/>
    </location>
</feature>
<sequence length="547" mass="61115">MPTPRTVRPEVVTVLASAFLLLGFNINLWQHLFAITSPDAKGLAMRFAFGLMIFCVFNIFLTLLAFRHVFKPVVITLFMISAGVVYFMTEYGVMIDAGMFRNFAETNVTEVQGLLSLKLALYIVLLGVLPSLILWKMPISYRRWHLELLSKLVVGVVCCVAIGGVALANYQGLSSLFRNHHELRLMVVPSNYISASIGYLSEQVMSARRPFVKIGEDAKRSPDWATHARKSLTVLVVGESARAENFGILGYGRNTTPNLNKESGLVAFTDVYSCGTETAVSVPCMFSNMGRKNYNATKARNQEGLLDVLNRAGIEVVWRDNQAGCKGTCDRVAFQDVSNLKDPLLCNSHECRDEILLQNLQGFIDSLDKDTVLVLHQMGSHGPEYFKRYPEAFEKFTPVCKSNALNNCSRDSIVNAYDNTLLYTDHVLSSLIDLLRTNQNKVDTAMIYLSDHGESLGEYNLFLHGTPYVLAPDQQKHVPMLIWLSDTYQKSFAVTPDCLARQRNAPLSQDNLFHSMLGLLKVDTQVYDPSLDMFAGCRTELSAADKH</sequence>
<evidence type="ECO:0000256" key="7">
    <source>
        <dbReference type="ARBA" id="ARBA00023136"/>
    </source>
</evidence>
<dbReference type="InterPro" id="IPR000917">
    <property type="entry name" value="Sulfatase_N"/>
</dbReference>
<evidence type="ECO:0000256" key="6">
    <source>
        <dbReference type="ARBA" id="ARBA00022989"/>
    </source>
</evidence>
<dbReference type="SUPFAM" id="SSF53649">
    <property type="entry name" value="Alkaline phosphatase-like"/>
    <property type="match status" value="1"/>
</dbReference>
<dbReference type="Pfam" id="PF08019">
    <property type="entry name" value="EptA_B_N"/>
    <property type="match status" value="1"/>
</dbReference>
<comment type="subcellular location">
    <subcellularLocation>
        <location evidence="1">Cell inner membrane</location>
        <topology evidence="1">Multi-pass membrane protein</topology>
    </subcellularLocation>
</comment>
<evidence type="ECO:0000313" key="11">
    <source>
        <dbReference type="EMBL" id="RMV52181.1"/>
    </source>
</evidence>
<dbReference type="Proteomes" id="UP000279173">
    <property type="component" value="Unassembled WGS sequence"/>
</dbReference>